<dbReference type="OrthoDB" id="1005072at2"/>
<dbReference type="Pfam" id="PF11013">
    <property type="entry name" value="DUF2851"/>
    <property type="match status" value="1"/>
</dbReference>
<reference evidence="1 2" key="1">
    <citation type="submission" date="2017-04" db="EMBL/GenBank/DDBJ databases">
        <authorList>
            <person name="Afonso C.L."/>
            <person name="Miller P.J."/>
            <person name="Scott M.A."/>
            <person name="Spackman E."/>
            <person name="Goraichik I."/>
            <person name="Dimitrov K.M."/>
            <person name="Suarez D.L."/>
            <person name="Swayne D.E."/>
        </authorList>
    </citation>
    <scope>NUCLEOTIDE SEQUENCE [LARGE SCALE GENOMIC DNA]</scope>
    <source>
        <strain evidence="1 2">DSM 19625</strain>
    </source>
</reference>
<dbReference type="EMBL" id="FWYB01000007">
    <property type="protein sequence ID" value="SMC98436.1"/>
    <property type="molecule type" value="Genomic_DNA"/>
</dbReference>
<organism evidence="1 2">
    <name type="scientific">Pedobacter nyackensis</name>
    <dbReference type="NCBI Taxonomy" id="475255"/>
    <lineage>
        <taxon>Bacteria</taxon>
        <taxon>Pseudomonadati</taxon>
        <taxon>Bacteroidota</taxon>
        <taxon>Sphingobacteriia</taxon>
        <taxon>Sphingobacteriales</taxon>
        <taxon>Sphingobacteriaceae</taxon>
        <taxon>Pedobacter</taxon>
    </lineage>
</organism>
<dbReference type="STRING" id="475255.SAMN04488101_107176"/>
<evidence type="ECO:0000313" key="2">
    <source>
        <dbReference type="Proteomes" id="UP000192678"/>
    </source>
</evidence>
<protein>
    <recommendedName>
        <fullName evidence="3">DUF2851 domain-containing protein</fullName>
    </recommendedName>
</protein>
<evidence type="ECO:0000313" key="1">
    <source>
        <dbReference type="EMBL" id="SMC98436.1"/>
    </source>
</evidence>
<sequence length="426" mass="49114">MDFSENFLHFIWQFRLFNSAKLYCADGEELQVLHPGILNKDAGPDFSMAKLVIDQTSWIGQVEIHIKSSDWLAHGHQNDPFYNAVILHVVYQHDSPVYRTNGSLLPVLVLENLFPIRMLANYHELIASVNSFPCQKHIASLDQFIIEGVLSRVLIERFEQKSAEVFLKLKAHCGDWEQVFYYFLARNFGFKVNAVPFELLADALPQQILLKHQDNPLQISALLFGQAGFLDHQFDEPYPIQLQKEYAFLKKKYGLIAVDKALWKFLRMRPQNFPTVRLAQFAALNLKSSKLFSKVLEAETLAELYLLFNDLPVNEYWQTHYHFNKNTGHVVVQPGLSSVQNIIINTVCLFLFSFGKYTDQPALVERAFDFLEKIPAERNFIVNQYVKEGIKVDRAFASQALLQLNKCYCNQKKCLNCGIGIKILKK</sequence>
<dbReference type="AlphaFoldDB" id="A0A1W2DN27"/>
<name>A0A1W2DN27_9SPHI</name>
<gene>
    <name evidence="1" type="ORF">SAMN04488101_107176</name>
</gene>
<dbReference type="InterPro" id="IPR021272">
    <property type="entry name" value="DUF2851"/>
</dbReference>
<proteinExistence type="predicted"/>
<keyword evidence="2" id="KW-1185">Reference proteome</keyword>
<dbReference type="RefSeq" id="WP_084290029.1">
    <property type="nucleotide sequence ID" value="NZ_FWYB01000007.1"/>
</dbReference>
<accession>A0A1W2DN27</accession>
<dbReference type="Proteomes" id="UP000192678">
    <property type="component" value="Unassembled WGS sequence"/>
</dbReference>
<evidence type="ECO:0008006" key="3">
    <source>
        <dbReference type="Google" id="ProtNLM"/>
    </source>
</evidence>